<gene>
    <name evidence="1" type="ordered locus">Acry_2604</name>
</gene>
<protein>
    <submittedName>
        <fullName evidence="1">Uncharacterized protein</fullName>
    </submittedName>
</protein>
<dbReference type="KEGG" id="acr:Acry_2604"/>
<dbReference type="AlphaFoldDB" id="A5G1R3"/>
<sequence length="145" mass="15800">MAAKAMGAPRCRRRDASTLAAIPRTDMQGCGLAGRGAPSIVPPRSCFCLPVFGREKIPETENVFMVVLGCHAAAIKKFLLAQIKFLLLRPTARIAMTRDRTGNSKSWKTISGFCARSRRVAGDRARGVNERCRAGQVDQLRAKSP</sequence>
<dbReference type="HOGENOM" id="CLU_1830757_0_0_5"/>
<evidence type="ECO:0000313" key="2">
    <source>
        <dbReference type="Proteomes" id="UP000000245"/>
    </source>
</evidence>
<dbReference type="EMBL" id="CP000697">
    <property type="protein sequence ID" value="ABQ31795.1"/>
    <property type="molecule type" value="Genomic_DNA"/>
</dbReference>
<name>A5G1R3_ACICJ</name>
<accession>A5G1R3</accession>
<proteinExistence type="predicted"/>
<keyword evidence="2" id="KW-1185">Reference proteome</keyword>
<evidence type="ECO:0000313" key="1">
    <source>
        <dbReference type="EMBL" id="ABQ31795.1"/>
    </source>
</evidence>
<dbReference type="Proteomes" id="UP000000245">
    <property type="component" value="Chromosome"/>
</dbReference>
<organism evidence="1 2">
    <name type="scientific">Acidiphilium cryptum (strain JF-5)</name>
    <dbReference type="NCBI Taxonomy" id="349163"/>
    <lineage>
        <taxon>Bacteria</taxon>
        <taxon>Pseudomonadati</taxon>
        <taxon>Pseudomonadota</taxon>
        <taxon>Alphaproteobacteria</taxon>
        <taxon>Acetobacterales</taxon>
        <taxon>Acidocellaceae</taxon>
        <taxon>Acidiphilium</taxon>
    </lineage>
</organism>
<reference evidence="1 2" key="1">
    <citation type="submission" date="2007-05" db="EMBL/GenBank/DDBJ databases">
        <title>Complete sequence of chromosome of Acidiphilium cryptum JF-5.</title>
        <authorList>
            <consortium name="US DOE Joint Genome Institute"/>
            <person name="Copeland A."/>
            <person name="Lucas S."/>
            <person name="Lapidus A."/>
            <person name="Barry K."/>
            <person name="Detter J.C."/>
            <person name="Glavina del Rio T."/>
            <person name="Hammon N."/>
            <person name="Israni S."/>
            <person name="Dalin E."/>
            <person name="Tice H."/>
            <person name="Pitluck S."/>
            <person name="Sims D."/>
            <person name="Brettin T."/>
            <person name="Bruce D."/>
            <person name="Han C."/>
            <person name="Schmutz J."/>
            <person name="Larimer F."/>
            <person name="Land M."/>
            <person name="Hauser L."/>
            <person name="Kyrpides N."/>
            <person name="Kim E."/>
            <person name="Magnuson T."/>
            <person name="Richardson P."/>
        </authorList>
    </citation>
    <scope>NUCLEOTIDE SEQUENCE [LARGE SCALE GENOMIC DNA]</scope>
    <source>
        <strain evidence="1 2">JF-5</strain>
    </source>
</reference>